<dbReference type="GO" id="GO:0003700">
    <property type="term" value="F:DNA-binding transcription factor activity"/>
    <property type="evidence" value="ECO:0007669"/>
    <property type="project" value="TreeGrafter"/>
</dbReference>
<dbReference type="Pfam" id="PF09339">
    <property type="entry name" value="HTH_IclR"/>
    <property type="match status" value="1"/>
</dbReference>
<evidence type="ECO:0000256" key="2">
    <source>
        <dbReference type="ARBA" id="ARBA00023125"/>
    </source>
</evidence>
<dbReference type="GO" id="GO:0003677">
    <property type="term" value="F:DNA binding"/>
    <property type="evidence" value="ECO:0007669"/>
    <property type="project" value="UniProtKB-KW"/>
</dbReference>
<protein>
    <submittedName>
        <fullName evidence="6">IclR family transcriptional regulator</fullName>
    </submittedName>
</protein>
<dbReference type="PROSITE" id="PS51077">
    <property type="entry name" value="HTH_ICLR"/>
    <property type="match status" value="1"/>
</dbReference>
<dbReference type="PANTHER" id="PTHR30136">
    <property type="entry name" value="HELIX-TURN-HELIX TRANSCRIPTIONAL REGULATOR, ICLR FAMILY"/>
    <property type="match status" value="1"/>
</dbReference>
<dbReference type="InterPro" id="IPR029016">
    <property type="entry name" value="GAF-like_dom_sf"/>
</dbReference>
<dbReference type="Pfam" id="PF01614">
    <property type="entry name" value="IclR_C"/>
    <property type="match status" value="1"/>
</dbReference>
<keyword evidence="1" id="KW-0805">Transcription regulation</keyword>
<dbReference type="InterPro" id="IPR005471">
    <property type="entry name" value="Tscrpt_reg_IclR_N"/>
</dbReference>
<dbReference type="Proteomes" id="UP000214603">
    <property type="component" value="Unassembled WGS sequence"/>
</dbReference>
<dbReference type="AlphaFoldDB" id="A0A225MGB6"/>
<name>A0A225MGB6_9BURK</name>
<evidence type="ECO:0000313" key="7">
    <source>
        <dbReference type="Proteomes" id="UP000214603"/>
    </source>
</evidence>
<dbReference type="Gene3D" id="3.30.450.40">
    <property type="match status" value="1"/>
</dbReference>
<dbReference type="EMBL" id="NJIH01000006">
    <property type="protein sequence ID" value="OWT60294.1"/>
    <property type="molecule type" value="Genomic_DNA"/>
</dbReference>
<comment type="caution">
    <text evidence="6">The sequence shown here is derived from an EMBL/GenBank/DDBJ whole genome shotgun (WGS) entry which is preliminary data.</text>
</comment>
<evidence type="ECO:0000259" key="4">
    <source>
        <dbReference type="PROSITE" id="PS51077"/>
    </source>
</evidence>
<organism evidence="6 7">
    <name type="scientific">Candidimonas nitroreducens</name>
    <dbReference type="NCBI Taxonomy" id="683354"/>
    <lineage>
        <taxon>Bacteria</taxon>
        <taxon>Pseudomonadati</taxon>
        <taxon>Pseudomonadota</taxon>
        <taxon>Betaproteobacteria</taxon>
        <taxon>Burkholderiales</taxon>
        <taxon>Alcaligenaceae</taxon>
        <taxon>Candidimonas</taxon>
    </lineage>
</organism>
<accession>A0A225MGB6</accession>
<keyword evidence="3" id="KW-0804">Transcription</keyword>
<reference evidence="7" key="1">
    <citation type="submission" date="2017-06" db="EMBL/GenBank/DDBJ databases">
        <title>Herbaspirillum phytohormonus sp. nov., isolated from the root nodule of Robinia pseudoacacia in lead-zinc mine.</title>
        <authorList>
            <person name="Fan M."/>
            <person name="Lin Y."/>
        </authorList>
    </citation>
    <scope>NUCLEOTIDE SEQUENCE [LARGE SCALE GENOMIC DNA]</scope>
    <source>
        <strain evidence="7">SC-089</strain>
    </source>
</reference>
<dbReference type="InterPro" id="IPR050707">
    <property type="entry name" value="HTH_MetabolicPath_Reg"/>
</dbReference>
<keyword evidence="2" id="KW-0238">DNA-binding</keyword>
<dbReference type="PANTHER" id="PTHR30136:SF35">
    <property type="entry name" value="HTH-TYPE TRANSCRIPTIONAL REGULATOR RV1719"/>
    <property type="match status" value="1"/>
</dbReference>
<feature type="domain" description="IclR-ED" evidence="5">
    <location>
        <begin position="64"/>
        <end position="245"/>
    </location>
</feature>
<dbReference type="Gene3D" id="1.10.10.10">
    <property type="entry name" value="Winged helix-like DNA-binding domain superfamily/Winged helix DNA-binding domain"/>
    <property type="match status" value="1"/>
</dbReference>
<dbReference type="InterPro" id="IPR036390">
    <property type="entry name" value="WH_DNA-bd_sf"/>
</dbReference>
<dbReference type="SUPFAM" id="SSF55781">
    <property type="entry name" value="GAF domain-like"/>
    <property type="match status" value="1"/>
</dbReference>
<dbReference type="OrthoDB" id="9807558at2"/>
<dbReference type="InterPro" id="IPR014757">
    <property type="entry name" value="Tscrpt_reg_IclR_C"/>
</dbReference>
<dbReference type="PROSITE" id="PS51078">
    <property type="entry name" value="ICLR_ED"/>
    <property type="match status" value="1"/>
</dbReference>
<dbReference type="SMART" id="SM00346">
    <property type="entry name" value="HTH_ICLR"/>
    <property type="match status" value="1"/>
</dbReference>
<dbReference type="RefSeq" id="WP_088603551.1">
    <property type="nucleotide sequence ID" value="NZ_NJIH01000006.1"/>
</dbReference>
<gene>
    <name evidence="6" type="ORF">CEY11_11625</name>
</gene>
<evidence type="ECO:0000256" key="1">
    <source>
        <dbReference type="ARBA" id="ARBA00023015"/>
    </source>
</evidence>
<keyword evidence="7" id="KW-1185">Reference proteome</keyword>
<proteinExistence type="predicted"/>
<feature type="domain" description="HTH iclR-type" evidence="4">
    <location>
        <begin position="2"/>
        <end position="63"/>
    </location>
</feature>
<dbReference type="SUPFAM" id="SSF46785">
    <property type="entry name" value="Winged helix' DNA-binding domain"/>
    <property type="match status" value="1"/>
</dbReference>
<evidence type="ECO:0000259" key="5">
    <source>
        <dbReference type="PROSITE" id="PS51078"/>
    </source>
</evidence>
<dbReference type="InterPro" id="IPR036388">
    <property type="entry name" value="WH-like_DNA-bd_sf"/>
</dbReference>
<dbReference type="GO" id="GO:0045892">
    <property type="term" value="P:negative regulation of DNA-templated transcription"/>
    <property type="evidence" value="ECO:0007669"/>
    <property type="project" value="TreeGrafter"/>
</dbReference>
<evidence type="ECO:0000313" key="6">
    <source>
        <dbReference type="EMBL" id="OWT60294.1"/>
    </source>
</evidence>
<evidence type="ECO:0000256" key="3">
    <source>
        <dbReference type="ARBA" id="ARBA00023163"/>
    </source>
</evidence>
<sequence>MMRSVQRILAVFESFTPRRTSLSLQELADRIDLPKSTAFRIVQSLEKAGYLVRLDDRQYCLSFRFLRLAGLVKSTLGIREIARPVMAELSEKTKEASSIHTVIGKNRVCIESVAAASTLRSVIQPGEQVPLMAGSASKVLLAFMAKKELMTFVPGIAKGTKRTQTAVLEDLENVRQHGYAVSHGERLLGVSAISAPIKDVNEEVKYCLSLGGPSIRVQAHEKAFTKLVIDAAAEISLQFGGGIGDVAASDGDSE</sequence>